<dbReference type="InterPro" id="IPR051681">
    <property type="entry name" value="Ser/Thr_Kinases-Pseudokinases"/>
</dbReference>
<dbReference type="Proteomes" id="UP000822688">
    <property type="component" value="Chromosome 2"/>
</dbReference>
<dbReference type="InterPro" id="IPR001245">
    <property type="entry name" value="Ser-Thr/Tyr_kinase_cat_dom"/>
</dbReference>
<evidence type="ECO:0000256" key="3">
    <source>
        <dbReference type="ARBA" id="ARBA00022741"/>
    </source>
</evidence>
<evidence type="ECO:0000256" key="6">
    <source>
        <dbReference type="PROSITE-ProRule" id="PRU10141"/>
    </source>
</evidence>
<dbReference type="Pfam" id="PF07714">
    <property type="entry name" value="PK_Tyr_Ser-Thr"/>
    <property type="match status" value="1"/>
</dbReference>
<dbReference type="PROSITE" id="PS00107">
    <property type="entry name" value="PROTEIN_KINASE_ATP"/>
    <property type="match status" value="1"/>
</dbReference>
<dbReference type="InterPro" id="IPR017441">
    <property type="entry name" value="Protein_kinase_ATP_BS"/>
</dbReference>
<proteinExistence type="predicted"/>
<dbReference type="PROSITE" id="PS50011">
    <property type="entry name" value="PROTEIN_KINASE_DOM"/>
    <property type="match status" value="1"/>
</dbReference>
<organism evidence="9 10">
    <name type="scientific">Ceratodon purpureus</name>
    <name type="common">Fire moss</name>
    <name type="synonym">Dicranum purpureum</name>
    <dbReference type="NCBI Taxonomy" id="3225"/>
    <lineage>
        <taxon>Eukaryota</taxon>
        <taxon>Viridiplantae</taxon>
        <taxon>Streptophyta</taxon>
        <taxon>Embryophyta</taxon>
        <taxon>Bryophyta</taxon>
        <taxon>Bryophytina</taxon>
        <taxon>Bryopsida</taxon>
        <taxon>Dicranidae</taxon>
        <taxon>Pseudoditrichales</taxon>
        <taxon>Ditrichaceae</taxon>
        <taxon>Ceratodon</taxon>
    </lineage>
</organism>
<dbReference type="EMBL" id="CM026422">
    <property type="protein sequence ID" value="KAG0586827.1"/>
    <property type="molecule type" value="Genomic_DNA"/>
</dbReference>
<dbReference type="InterPro" id="IPR029058">
    <property type="entry name" value="AB_hydrolase_fold"/>
</dbReference>
<sequence>MATAMAMADYSDVDYFEEASSSIELVQQLASHQVQLNLFQCQYLASKLAETGSFLKAKSETLRDLVDRNDIRRKALLMLHFTVKRAEKLVRNCCCEMESWLESAVTLAQIKEDIVDILLDLRWWTSMVDIAIASVTWMSSGQQIELELLMCAEEDFESLLKQLQMPSNELDEAVTKDKDQLMKRLRDVQVSYGGRDGDPHQNRQYLLAAHVQSRLEDKVFETMGDAKLNVFEDSRMIGQGGFGAVMDVRWLGRRCALKMLKYKCTREATSLSAFQHPHIVQFFRYWEAPYGVTPSETPYTTPRDGTPYSTPYSTPMHGMSNDAPRSDTSMNSNSLKELQSHILMELLPTDLAEYMKALIKANGMKVKVGSKRRQDSNQELPISEDAAIDVMLQIAKAMWHLNSRDVAHRDLKPNNVLVRTVSKDEVPELSARGYLRVKLGDFGLAKTKAYSQASSKQTAMVGTKIYGAPEVFTTEVFSEKKFPRRADVWSFGIMFNEVLSGKPPFEPAEGQKVSELQGRIRKGWRPALPENCPDYLKFCITSCWELRPQDRPNFTDLWKMVRFAQVRSLGLIRENHDLFTFKTRDSVKRLHPLKRPASDPLPDNKGSFKSNSIWLFIWRITYLLVKRRDPTNQTSHSYYRQKSNTGSSSRSDDKPLGYLVNPVWPLESTPETSLDVIFFEGNVGRRKYLSCKDTWVQRGKPDVWWPRDWLPKDFKGDIRVLLLEYSISEAGVEGVVEELQRLLVFSDRWNRGHTWQRPVVLVGHSLGCVVIEQLVVALHKRAEAIGSLKDEMEIARAKVSRAFLASLAGCFFYAPPLKGLVPSEDLLKDVFGGLTYSRVLFADLCLDSTKLKQVSEEFMQARSEHMKVMALIEGFHTRGRTVVPPASIEGFAGEVVELLDSNHSDACKPTNKEHPAYAKLMEFIRDVLNAKKAVSGTSGDK</sequence>
<evidence type="ECO:0000256" key="5">
    <source>
        <dbReference type="ARBA" id="ARBA00022840"/>
    </source>
</evidence>
<dbReference type="GO" id="GO:0005524">
    <property type="term" value="F:ATP binding"/>
    <property type="evidence" value="ECO:0007669"/>
    <property type="project" value="UniProtKB-UniRule"/>
</dbReference>
<dbReference type="SMART" id="SM00220">
    <property type="entry name" value="S_TKc"/>
    <property type="match status" value="1"/>
</dbReference>
<evidence type="ECO:0000256" key="1">
    <source>
        <dbReference type="ARBA" id="ARBA00022527"/>
    </source>
</evidence>
<dbReference type="PROSITE" id="PS00108">
    <property type="entry name" value="PROTEIN_KINASE_ST"/>
    <property type="match status" value="1"/>
</dbReference>
<dbReference type="PANTHER" id="PTHR44329">
    <property type="entry name" value="SERINE/THREONINE-PROTEIN KINASE TNNI3K-RELATED"/>
    <property type="match status" value="1"/>
</dbReference>
<keyword evidence="2" id="KW-0808">Transferase</keyword>
<evidence type="ECO:0000256" key="2">
    <source>
        <dbReference type="ARBA" id="ARBA00022679"/>
    </source>
</evidence>
<comment type="caution">
    <text evidence="9">The sequence shown here is derived from an EMBL/GenBank/DDBJ whole genome shotgun (WGS) entry which is preliminary data.</text>
</comment>
<keyword evidence="3 6" id="KW-0547">Nucleotide-binding</keyword>
<feature type="binding site" evidence="6">
    <location>
        <position position="258"/>
    </location>
    <ligand>
        <name>ATP</name>
        <dbReference type="ChEBI" id="CHEBI:30616"/>
    </ligand>
</feature>
<dbReference type="Gene3D" id="1.10.510.10">
    <property type="entry name" value="Transferase(Phosphotransferase) domain 1"/>
    <property type="match status" value="1"/>
</dbReference>
<dbReference type="Gene3D" id="3.30.200.20">
    <property type="entry name" value="Phosphorylase Kinase, domain 1"/>
    <property type="match status" value="1"/>
</dbReference>
<dbReference type="SUPFAM" id="SSF53474">
    <property type="entry name" value="alpha/beta-Hydrolases"/>
    <property type="match status" value="1"/>
</dbReference>
<reference evidence="9" key="1">
    <citation type="submission" date="2020-06" db="EMBL/GenBank/DDBJ databases">
        <title>WGS assembly of Ceratodon purpureus strain R40.</title>
        <authorList>
            <person name="Carey S.B."/>
            <person name="Jenkins J."/>
            <person name="Shu S."/>
            <person name="Lovell J.T."/>
            <person name="Sreedasyam A."/>
            <person name="Maumus F."/>
            <person name="Tiley G.P."/>
            <person name="Fernandez-Pozo N."/>
            <person name="Barry K."/>
            <person name="Chen C."/>
            <person name="Wang M."/>
            <person name="Lipzen A."/>
            <person name="Daum C."/>
            <person name="Saski C.A."/>
            <person name="Payton A.C."/>
            <person name="Mcbreen J.C."/>
            <person name="Conrad R.E."/>
            <person name="Kollar L.M."/>
            <person name="Olsson S."/>
            <person name="Huttunen S."/>
            <person name="Landis J.B."/>
            <person name="Wickett N.J."/>
            <person name="Johnson M.G."/>
            <person name="Rensing S.A."/>
            <person name="Grimwood J."/>
            <person name="Schmutz J."/>
            <person name="Mcdaniel S.F."/>
        </authorList>
    </citation>
    <scope>NUCLEOTIDE SEQUENCE</scope>
    <source>
        <strain evidence="9">R40</strain>
    </source>
</reference>
<accession>A0A8T0IUL3</accession>
<evidence type="ECO:0000259" key="8">
    <source>
        <dbReference type="PROSITE" id="PS50011"/>
    </source>
</evidence>
<keyword evidence="4" id="KW-0418">Kinase</keyword>
<keyword evidence="10" id="KW-1185">Reference proteome</keyword>
<evidence type="ECO:0000313" key="10">
    <source>
        <dbReference type="Proteomes" id="UP000822688"/>
    </source>
</evidence>
<dbReference type="GO" id="GO:0004674">
    <property type="term" value="F:protein serine/threonine kinase activity"/>
    <property type="evidence" value="ECO:0007669"/>
    <property type="project" value="UniProtKB-KW"/>
</dbReference>
<evidence type="ECO:0000256" key="7">
    <source>
        <dbReference type="SAM" id="MobiDB-lite"/>
    </source>
</evidence>
<feature type="region of interest" description="Disordered" evidence="7">
    <location>
        <begin position="634"/>
        <end position="654"/>
    </location>
</feature>
<protein>
    <recommendedName>
        <fullName evidence="8">Protein kinase domain-containing protein</fullName>
    </recommendedName>
</protein>
<dbReference type="InterPro" id="IPR011009">
    <property type="entry name" value="Kinase-like_dom_sf"/>
</dbReference>
<dbReference type="SUPFAM" id="SSF56112">
    <property type="entry name" value="Protein kinase-like (PK-like)"/>
    <property type="match status" value="1"/>
</dbReference>
<evidence type="ECO:0000256" key="4">
    <source>
        <dbReference type="ARBA" id="ARBA00022777"/>
    </source>
</evidence>
<keyword evidence="1" id="KW-0723">Serine/threonine-protein kinase</keyword>
<keyword evidence="5 6" id="KW-0067">ATP-binding</keyword>
<dbReference type="InterPro" id="IPR000719">
    <property type="entry name" value="Prot_kinase_dom"/>
</dbReference>
<dbReference type="InterPro" id="IPR008271">
    <property type="entry name" value="Ser/Thr_kinase_AS"/>
</dbReference>
<feature type="domain" description="Protein kinase" evidence="8">
    <location>
        <begin position="231"/>
        <end position="579"/>
    </location>
</feature>
<feature type="compositionally biased region" description="Polar residues" evidence="7">
    <location>
        <begin position="634"/>
        <end position="649"/>
    </location>
</feature>
<dbReference type="PANTHER" id="PTHR44329:SF260">
    <property type="entry name" value="PROTEIN KINASE DOMAIN-CONTAINING PROTEIN"/>
    <property type="match status" value="1"/>
</dbReference>
<feature type="region of interest" description="Disordered" evidence="7">
    <location>
        <begin position="296"/>
        <end position="332"/>
    </location>
</feature>
<gene>
    <name evidence="9" type="ORF">KC19_2G120600</name>
</gene>
<dbReference type="AlphaFoldDB" id="A0A8T0IUL3"/>
<name>A0A8T0IUL3_CERPU</name>
<evidence type="ECO:0000313" key="9">
    <source>
        <dbReference type="EMBL" id="KAG0586827.1"/>
    </source>
</evidence>